<dbReference type="EMBL" id="ATIB01000079">
    <property type="protein sequence ID" value="EQA99018.1"/>
    <property type="molecule type" value="Genomic_DNA"/>
</dbReference>
<evidence type="ECO:0000313" key="5">
    <source>
        <dbReference type="Proteomes" id="UP000015524"/>
    </source>
</evidence>
<accession>T0HN78</accession>
<dbReference type="InterPro" id="IPR036661">
    <property type="entry name" value="Luciferase-like_sf"/>
</dbReference>
<dbReference type="NCBIfam" id="TIGR03558">
    <property type="entry name" value="oxido_grp_1"/>
    <property type="match status" value="1"/>
</dbReference>
<dbReference type="PATRIC" id="fig|1114964.3.peg.3088"/>
<keyword evidence="4" id="KW-0503">Monooxygenase</keyword>
<dbReference type="GO" id="GO:0005829">
    <property type="term" value="C:cytosol"/>
    <property type="evidence" value="ECO:0007669"/>
    <property type="project" value="TreeGrafter"/>
</dbReference>
<keyword evidence="5" id="KW-1185">Reference proteome</keyword>
<evidence type="ECO:0000256" key="1">
    <source>
        <dbReference type="ARBA" id="ARBA00007789"/>
    </source>
</evidence>
<dbReference type="InterPro" id="IPR050766">
    <property type="entry name" value="Bact_Lucif_Oxidored"/>
</dbReference>
<organism evidence="4 5">
    <name type="scientific">Sphingobium baderi LL03</name>
    <dbReference type="NCBI Taxonomy" id="1114964"/>
    <lineage>
        <taxon>Bacteria</taxon>
        <taxon>Pseudomonadati</taxon>
        <taxon>Pseudomonadota</taxon>
        <taxon>Alphaproteobacteria</taxon>
        <taxon>Sphingomonadales</taxon>
        <taxon>Sphingomonadaceae</taxon>
        <taxon>Sphingobium</taxon>
    </lineage>
</organism>
<dbReference type="InterPro" id="IPR011251">
    <property type="entry name" value="Luciferase-like_dom"/>
</dbReference>
<evidence type="ECO:0000259" key="3">
    <source>
        <dbReference type="Pfam" id="PF00296"/>
    </source>
</evidence>
<evidence type="ECO:0000256" key="2">
    <source>
        <dbReference type="ARBA" id="ARBA00074555"/>
    </source>
</evidence>
<dbReference type="Gene3D" id="3.20.20.30">
    <property type="entry name" value="Luciferase-like domain"/>
    <property type="match status" value="1"/>
</dbReference>
<dbReference type="PANTHER" id="PTHR30137">
    <property type="entry name" value="LUCIFERASE-LIKE MONOOXYGENASE"/>
    <property type="match status" value="1"/>
</dbReference>
<dbReference type="Pfam" id="PF00296">
    <property type="entry name" value="Bac_luciferase"/>
    <property type="match status" value="1"/>
</dbReference>
<gene>
    <name evidence="4" type="ORF">L485_15805</name>
</gene>
<protein>
    <recommendedName>
        <fullName evidence="2">Luciferase-like monooxygenase</fullName>
    </recommendedName>
</protein>
<dbReference type="SUPFAM" id="SSF51679">
    <property type="entry name" value="Bacterial luciferase-like"/>
    <property type="match status" value="1"/>
</dbReference>
<dbReference type="GO" id="GO:0016705">
    <property type="term" value="F:oxidoreductase activity, acting on paired donors, with incorporation or reduction of molecular oxygen"/>
    <property type="evidence" value="ECO:0007669"/>
    <property type="project" value="InterPro"/>
</dbReference>
<dbReference type="Proteomes" id="UP000015524">
    <property type="component" value="Unassembled WGS sequence"/>
</dbReference>
<dbReference type="PANTHER" id="PTHR30137:SF6">
    <property type="entry name" value="LUCIFERASE-LIKE MONOOXYGENASE"/>
    <property type="match status" value="1"/>
</dbReference>
<name>T0HN78_9SPHN</name>
<sequence length="358" mass="38109">MAGRAEPVEIFVLKQNWSCPHMQTMTRLSLLDLVPVAEGSDVATALSHAAMLAAHAEELGYRRYWVAEHHGMAGIASAATAVVLAHVGHATSTIRIGAGGIMLPNHAPLLIAEQFGTLAALFPGRVDLGLGRAPGSDQRVAQAMRRTLTGGPDQFPRDVMELQAYFADDPRLGIQATPGAGADVPLWILGSSLFGAQLAAALGLPYAFASHFAPAALDEAIAIYRRDFRPSAQLDSPYVMAGFNVFAADTMDEAQLLATSMQQAFVRLRTGQPGKLQPPARGYYETLPVQARMMLDDVLSVSSIGTQADVERDLTAFIDRTGADEIIVSGQIFDAAARRRSFAIAMAAARAIDARKAA</sequence>
<comment type="caution">
    <text evidence="4">The sequence shown here is derived from an EMBL/GenBank/DDBJ whole genome shotgun (WGS) entry which is preliminary data.</text>
</comment>
<dbReference type="GO" id="GO:0004497">
    <property type="term" value="F:monooxygenase activity"/>
    <property type="evidence" value="ECO:0007669"/>
    <property type="project" value="UniProtKB-KW"/>
</dbReference>
<dbReference type="AlphaFoldDB" id="T0HN78"/>
<dbReference type="eggNOG" id="COG2141">
    <property type="taxonomic scope" value="Bacteria"/>
</dbReference>
<dbReference type="FunFam" id="3.20.20.30:FF:000002">
    <property type="entry name" value="LLM class flavin-dependent oxidoreductase"/>
    <property type="match status" value="1"/>
</dbReference>
<dbReference type="CDD" id="cd00347">
    <property type="entry name" value="Flavin_utilizing_monoxygenases"/>
    <property type="match status" value="1"/>
</dbReference>
<proteinExistence type="predicted"/>
<evidence type="ECO:0000313" key="4">
    <source>
        <dbReference type="EMBL" id="EQA99018.1"/>
    </source>
</evidence>
<feature type="domain" description="Luciferase-like" evidence="3">
    <location>
        <begin position="36"/>
        <end position="292"/>
    </location>
</feature>
<dbReference type="InterPro" id="IPR019949">
    <property type="entry name" value="CmoO-like"/>
</dbReference>
<comment type="similarity">
    <text evidence="1">To bacterial alkanal monooxygenase alpha and beta chains.</text>
</comment>
<reference evidence="4 5" key="1">
    <citation type="journal article" date="2013" name="Genome Announc.">
        <title>Draft Genome Sequence of a Hexachlorocyclohexane-Degrading Bacterium, Sphingobium baderi Strain LL03T.</title>
        <authorList>
            <person name="Kaur J."/>
            <person name="Verma H."/>
            <person name="Tripathi C."/>
            <person name="Khurana J.P."/>
            <person name="Lal R."/>
        </authorList>
    </citation>
    <scope>NUCLEOTIDE SEQUENCE [LARGE SCALE GENOMIC DNA]</scope>
    <source>
        <strain evidence="4 5">LL03</strain>
    </source>
</reference>
<keyword evidence="4" id="KW-0560">Oxidoreductase</keyword>